<keyword evidence="1" id="KW-1133">Transmembrane helix</keyword>
<keyword evidence="2" id="KW-1185">Reference proteome</keyword>
<feature type="transmembrane region" description="Helical" evidence="1">
    <location>
        <begin position="348"/>
        <end position="369"/>
    </location>
</feature>
<dbReference type="CDD" id="cd00637">
    <property type="entry name" value="7tm_classA_rhodopsin-like"/>
    <property type="match status" value="1"/>
</dbReference>
<feature type="transmembrane region" description="Helical" evidence="1">
    <location>
        <begin position="169"/>
        <end position="189"/>
    </location>
</feature>
<feature type="transmembrane region" description="Helical" evidence="1">
    <location>
        <begin position="258"/>
        <end position="277"/>
    </location>
</feature>
<evidence type="ECO:0000313" key="3">
    <source>
        <dbReference type="WBParaSite" id="L893_g3724.t1"/>
    </source>
</evidence>
<keyword evidence="1" id="KW-0812">Transmembrane</keyword>
<name>A0A1I8AAY7_9BILA</name>
<proteinExistence type="predicted"/>
<dbReference type="InterPro" id="IPR047130">
    <property type="entry name" value="7TM_GPCR_Srsx_nematod"/>
</dbReference>
<dbReference type="WBParaSite" id="L893_g3724.t1">
    <property type="protein sequence ID" value="L893_g3724.t1"/>
    <property type="gene ID" value="L893_g3724"/>
</dbReference>
<feature type="transmembrane region" description="Helical" evidence="1">
    <location>
        <begin position="132"/>
        <end position="157"/>
    </location>
</feature>
<dbReference type="InterPro" id="IPR019424">
    <property type="entry name" value="7TM_GPCR_Srsx"/>
</dbReference>
<evidence type="ECO:0000313" key="2">
    <source>
        <dbReference type="Proteomes" id="UP000095287"/>
    </source>
</evidence>
<dbReference type="AlphaFoldDB" id="A0A1I8AAY7"/>
<feature type="transmembrane region" description="Helical" evidence="1">
    <location>
        <begin position="310"/>
        <end position="328"/>
    </location>
</feature>
<dbReference type="Pfam" id="PF10320">
    <property type="entry name" value="7TM_GPCR_Srsx"/>
    <property type="match status" value="1"/>
</dbReference>
<accession>A0A1I8AAY7</accession>
<sequence length="458" mass="49727">MIDVSLAECGNAIANYDVTAEDAAASAAGNTKITPEMSSDSRTSIKSSISKYCVNLGFADSQFTKPTPAKTERFRTVFGGHRNVKAERVPGLLPVPGVVDMVSSCLKTNCSMDHCNDPALSKAFPGNHIYDLLNMCVVNMGVGGSTALLNVPVLFIFLSNRKFRQDNKLLVALAIGDLCNCLGVGLMGLDRYMTYASIRADCETPTETSWTCARKPYLGVRVIGNLWPPAVQVVMGMERASSVLFPAAFKAYSNFKSYLSLLCTVLFAAIALSLGYLNSSLDRTTTVKMDCGRGAVFSKPFATFVYNTETIGYTVGFVLNMIAFAKALQIKKRINTTKSQRDIRRIRVCLLVTFVSLVLVAAPNAYGSYLLYFAPKKTSNDEVGVNPTTVMACANSSLNIFIYLLLNSEFRERFLAFLCCRRVSAGNSVVSVGPSTAPGSFRTAATSTRSFVKLTPRR</sequence>
<dbReference type="PANTHER" id="PTHR23360:SF29">
    <property type="entry name" value="G_PROTEIN_RECEP_F1_2 DOMAIN-CONTAINING PROTEIN"/>
    <property type="match status" value="1"/>
</dbReference>
<keyword evidence="1" id="KW-0472">Membrane</keyword>
<dbReference type="Proteomes" id="UP000095287">
    <property type="component" value="Unplaced"/>
</dbReference>
<evidence type="ECO:0000256" key="1">
    <source>
        <dbReference type="SAM" id="Phobius"/>
    </source>
</evidence>
<dbReference type="SUPFAM" id="SSF81321">
    <property type="entry name" value="Family A G protein-coupled receptor-like"/>
    <property type="match status" value="1"/>
</dbReference>
<dbReference type="PANTHER" id="PTHR23360">
    <property type="entry name" value="G-PROTEIN COUPLED RECEPTORS FAMILY 1 PROFILE DOMAIN-CONTAINING PROTEIN-RELATED"/>
    <property type="match status" value="1"/>
</dbReference>
<feature type="transmembrane region" description="Helical" evidence="1">
    <location>
        <begin position="389"/>
        <end position="406"/>
    </location>
</feature>
<dbReference type="Gene3D" id="1.20.1070.10">
    <property type="entry name" value="Rhodopsin 7-helix transmembrane proteins"/>
    <property type="match status" value="1"/>
</dbReference>
<reference evidence="3" key="1">
    <citation type="submission" date="2016-11" db="UniProtKB">
        <authorList>
            <consortium name="WormBaseParasite"/>
        </authorList>
    </citation>
    <scope>IDENTIFICATION</scope>
</reference>
<protein>
    <submittedName>
        <fullName evidence="3">G_PROTEIN_RECEP_F1_2 domain-containing protein</fullName>
    </submittedName>
</protein>
<organism evidence="2 3">
    <name type="scientific">Steinernema glaseri</name>
    <dbReference type="NCBI Taxonomy" id="37863"/>
    <lineage>
        <taxon>Eukaryota</taxon>
        <taxon>Metazoa</taxon>
        <taxon>Ecdysozoa</taxon>
        <taxon>Nematoda</taxon>
        <taxon>Chromadorea</taxon>
        <taxon>Rhabditida</taxon>
        <taxon>Tylenchina</taxon>
        <taxon>Panagrolaimomorpha</taxon>
        <taxon>Strongyloidoidea</taxon>
        <taxon>Steinernematidae</taxon>
        <taxon>Steinernema</taxon>
    </lineage>
</organism>